<protein>
    <submittedName>
        <fullName evidence="2">Uncharacterized protein</fullName>
    </submittedName>
</protein>
<sequence>MIQCWQPVNEEFEVYEDEIDNLWSYLQDRGVIEGSMDTFLNVDNELATTGSLTTEEIIVSSIPQNNESEEESAEEDEQLTPVSRQQAYQAFMQFNQYVEETVKDPKLMQMCDKFMDFFEKQRLEALCQKHITDYYH</sequence>
<accession>A0AAN7SIR9</accession>
<dbReference type="EMBL" id="JARPUR010000002">
    <property type="protein sequence ID" value="KAK4881984.1"/>
    <property type="molecule type" value="Genomic_DNA"/>
</dbReference>
<evidence type="ECO:0000256" key="1">
    <source>
        <dbReference type="SAM" id="MobiDB-lite"/>
    </source>
</evidence>
<dbReference type="AlphaFoldDB" id="A0AAN7SIR9"/>
<feature type="region of interest" description="Disordered" evidence="1">
    <location>
        <begin position="61"/>
        <end position="81"/>
    </location>
</feature>
<gene>
    <name evidence="2" type="ORF">RN001_005303</name>
</gene>
<organism evidence="2 3">
    <name type="scientific">Aquatica leii</name>
    <dbReference type="NCBI Taxonomy" id="1421715"/>
    <lineage>
        <taxon>Eukaryota</taxon>
        <taxon>Metazoa</taxon>
        <taxon>Ecdysozoa</taxon>
        <taxon>Arthropoda</taxon>
        <taxon>Hexapoda</taxon>
        <taxon>Insecta</taxon>
        <taxon>Pterygota</taxon>
        <taxon>Neoptera</taxon>
        <taxon>Endopterygota</taxon>
        <taxon>Coleoptera</taxon>
        <taxon>Polyphaga</taxon>
        <taxon>Elateriformia</taxon>
        <taxon>Elateroidea</taxon>
        <taxon>Lampyridae</taxon>
        <taxon>Luciolinae</taxon>
        <taxon>Aquatica</taxon>
    </lineage>
</organism>
<proteinExistence type="predicted"/>
<reference evidence="3" key="1">
    <citation type="submission" date="2023-01" db="EMBL/GenBank/DDBJ databases">
        <title>Key to firefly adult light organ development and bioluminescence: homeobox transcription factors regulate luciferase expression and transportation to peroxisome.</title>
        <authorList>
            <person name="Fu X."/>
        </authorList>
    </citation>
    <scope>NUCLEOTIDE SEQUENCE [LARGE SCALE GENOMIC DNA]</scope>
</reference>
<feature type="compositionally biased region" description="Acidic residues" evidence="1">
    <location>
        <begin position="67"/>
        <end position="78"/>
    </location>
</feature>
<evidence type="ECO:0000313" key="2">
    <source>
        <dbReference type="EMBL" id="KAK4881984.1"/>
    </source>
</evidence>
<evidence type="ECO:0000313" key="3">
    <source>
        <dbReference type="Proteomes" id="UP001353858"/>
    </source>
</evidence>
<keyword evidence="3" id="KW-1185">Reference proteome</keyword>
<comment type="caution">
    <text evidence="2">The sequence shown here is derived from an EMBL/GenBank/DDBJ whole genome shotgun (WGS) entry which is preliminary data.</text>
</comment>
<name>A0AAN7SIR9_9COLE</name>
<dbReference type="Proteomes" id="UP001353858">
    <property type="component" value="Unassembled WGS sequence"/>
</dbReference>